<comment type="caution">
    <text evidence="2">The sequence shown here is derived from an EMBL/GenBank/DDBJ whole genome shotgun (WGS) entry which is preliminary data.</text>
</comment>
<protein>
    <recommendedName>
        <fullName evidence="1">Dimethylamine monooxygenase subunit DmmA-like C-terminal domain-containing protein</fullName>
    </recommendedName>
</protein>
<dbReference type="NCBIfam" id="NF041259">
    <property type="entry name" value="mono_DmmA_fam"/>
    <property type="match status" value="1"/>
</dbReference>
<evidence type="ECO:0000259" key="1">
    <source>
        <dbReference type="Pfam" id="PF22289"/>
    </source>
</evidence>
<keyword evidence="3" id="KW-1185">Reference proteome</keyword>
<dbReference type="InterPro" id="IPR048037">
    <property type="entry name" value="DmmA-like_C"/>
</dbReference>
<gene>
    <name evidence="2" type="ORF">IDF66_10900</name>
</gene>
<accession>A0ABR7WBB6</accession>
<sequence>MSQIAVSSIPVWARPAAPIGGDLPEVSGRSFLLIGVGDAALVEITRWKGVLPDDVDHQVLTFTEPDRAASALRTELSDARVGLRVIIIGSVGAALALRGVAVSAGLEDDEIYVTTTEVGDIEVFCTHCRDVTATSSSVGDTVICAGCGRDLLIYHHVSRRSGRYLGYLVDAETAVLPRESAS</sequence>
<name>A0ABR7WBB6_9ACTN</name>
<dbReference type="EMBL" id="JACWMS010000002">
    <property type="protein sequence ID" value="MBD1320096.1"/>
    <property type="molecule type" value="Genomic_DNA"/>
</dbReference>
<reference evidence="2 3" key="1">
    <citation type="submission" date="2020-09" db="EMBL/GenBank/DDBJ databases">
        <title>Novel species in genus Gordonia.</title>
        <authorList>
            <person name="Zhang G."/>
        </authorList>
    </citation>
    <scope>NUCLEOTIDE SEQUENCE [LARGE SCALE GENOMIC DNA]</scope>
    <source>
        <strain evidence="2 3">ON-33</strain>
    </source>
</reference>
<dbReference type="RefSeq" id="WP_190266842.1">
    <property type="nucleotide sequence ID" value="NZ_BAABAD010000004.1"/>
</dbReference>
<evidence type="ECO:0000313" key="2">
    <source>
        <dbReference type="EMBL" id="MBD1320096.1"/>
    </source>
</evidence>
<dbReference type="Pfam" id="PF22289">
    <property type="entry name" value="DmmA-like_C"/>
    <property type="match status" value="1"/>
</dbReference>
<evidence type="ECO:0000313" key="3">
    <source>
        <dbReference type="Proteomes" id="UP000602395"/>
    </source>
</evidence>
<feature type="domain" description="Dimethylamine monooxygenase subunit DmmA-like C-terminal" evidence="1">
    <location>
        <begin position="123"/>
        <end position="166"/>
    </location>
</feature>
<proteinExistence type="predicted"/>
<organism evidence="2 3">
    <name type="scientific">Gordonia hankookensis</name>
    <dbReference type="NCBI Taxonomy" id="589403"/>
    <lineage>
        <taxon>Bacteria</taxon>
        <taxon>Bacillati</taxon>
        <taxon>Actinomycetota</taxon>
        <taxon>Actinomycetes</taxon>
        <taxon>Mycobacteriales</taxon>
        <taxon>Gordoniaceae</taxon>
        <taxon>Gordonia</taxon>
    </lineage>
</organism>
<dbReference type="Proteomes" id="UP000602395">
    <property type="component" value="Unassembled WGS sequence"/>
</dbReference>